<evidence type="ECO:0000313" key="2">
    <source>
        <dbReference type="Proteomes" id="UP000267096"/>
    </source>
</evidence>
<protein>
    <submittedName>
        <fullName evidence="3">Integron gene cassette protein</fullName>
    </submittedName>
</protein>
<gene>
    <name evidence="1" type="ORF">ASIM_LOCUS13096</name>
</gene>
<name>A0A0M3JYX4_ANISI</name>
<sequence length="92" mass="10343">MHSARGARVECQTPRALLKRGVSLPRRDDVCGDVKRLGFCASSFRNDDAPRSFGATAFEQSKFCARCRQPVLSLDFLRGRLNVIELDGKEER</sequence>
<dbReference type="AlphaFoldDB" id="A0A0M3JYX4"/>
<proteinExistence type="predicted"/>
<keyword evidence="2" id="KW-1185">Reference proteome</keyword>
<organism evidence="3">
    <name type="scientific">Anisakis simplex</name>
    <name type="common">Herring worm</name>
    <dbReference type="NCBI Taxonomy" id="6269"/>
    <lineage>
        <taxon>Eukaryota</taxon>
        <taxon>Metazoa</taxon>
        <taxon>Ecdysozoa</taxon>
        <taxon>Nematoda</taxon>
        <taxon>Chromadorea</taxon>
        <taxon>Rhabditida</taxon>
        <taxon>Spirurina</taxon>
        <taxon>Ascaridomorpha</taxon>
        <taxon>Ascaridoidea</taxon>
        <taxon>Anisakidae</taxon>
        <taxon>Anisakis</taxon>
        <taxon>Anisakis simplex complex</taxon>
    </lineage>
</organism>
<evidence type="ECO:0000313" key="1">
    <source>
        <dbReference type="EMBL" id="VDK48920.1"/>
    </source>
</evidence>
<reference evidence="1 2" key="2">
    <citation type="submission" date="2018-11" db="EMBL/GenBank/DDBJ databases">
        <authorList>
            <consortium name="Pathogen Informatics"/>
        </authorList>
    </citation>
    <scope>NUCLEOTIDE SEQUENCE [LARGE SCALE GENOMIC DNA]</scope>
</reference>
<accession>A0A0M3JYX4</accession>
<evidence type="ECO:0000313" key="3">
    <source>
        <dbReference type="WBParaSite" id="ASIM_0001366801-mRNA-1"/>
    </source>
</evidence>
<dbReference type="Proteomes" id="UP000267096">
    <property type="component" value="Unassembled WGS sequence"/>
</dbReference>
<dbReference type="EMBL" id="UYRR01031311">
    <property type="protein sequence ID" value="VDK48920.1"/>
    <property type="molecule type" value="Genomic_DNA"/>
</dbReference>
<reference evidence="3" key="1">
    <citation type="submission" date="2017-02" db="UniProtKB">
        <authorList>
            <consortium name="WormBaseParasite"/>
        </authorList>
    </citation>
    <scope>IDENTIFICATION</scope>
</reference>
<dbReference type="WBParaSite" id="ASIM_0001366801-mRNA-1">
    <property type="protein sequence ID" value="ASIM_0001366801-mRNA-1"/>
    <property type="gene ID" value="ASIM_0001366801"/>
</dbReference>